<dbReference type="InterPro" id="IPR011049">
    <property type="entry name" value="Serralysin-like_metalloprot_C"/>
</dbReference>
<dbReference type="Gene3D" id="2.60.40.2810">
    <property type="match status" value="1"/>
</dbReference>
<keyword evidence="2" id="KW-0964">Secreted</keyword>
<accession>A0A1I3ZIZ1</accession>
<sequence length="1400" mass="142775">SDADGDALTVTGLSVASGDGTLTDNGDGTWTFAPSADWNGAVIFNYTVSDGNGGTIDTSANLTVNPVNDAPGIDVNAPINVEAEATVSLAGYLHAGDVDNAASELAYTITHAPEFGTLMLDGVAITDFSGTVFTQADIDAGRVSYRFAPEAGSEVRVVEDDSFTFTVTDGLTVTPESTFDMHSIPVQVWGTNGGDDFAGATDFTSVGTTFLVYGFDGDDWLYSGAGDDTLYGGAGDDFVYGNAGADFIDGGDGVDVAFYRQSPTSVHIDLNVTGPQSGGDSGNFGEGDVLRGIEDVRGARNWYDPLALGNVITGDDADNVLVSGETHDTLSGGNGDDSLYGPNYGEGLLMGGAGNDFLVLHAGAAYGGSGDDRIHADGTAELYGGDGNDSLWSAGGLMEGGAGADYMSGTHTTQYLSKISYSQSLAVEIDLNNRVQVQGNGADGNDAIGDTLDYIWNVIGSSHGDTLIGNMFPNQLYGSGGDDILIGGAGADLLDGGDGIDTADYSASPTWVNIDLSVTGAQTGGGLDNHGLGDTLTGIEHVLGTNDTLHGDMLAGDDADNVLSGLAGDDSLVGFGGDDSLYGGDGDDTLVGYAGADILDGGSNTVGESIKYHYNQIGGVLLNPVIRYEATPGGDWADYCASGAAVHVDLTSSEAQSGGHAEGDVLTGIENVVGSAHGDTLIGQDYVSNVFAGLAGADSLVGGESVLDVVEVFDGGWTATTNFYYPDTADYSRSESWVNVDLNSAGGQTGGGAGNHALGDTLVGIENVIGTNDTQGDALTGDGSHNFLDGLAGADTLIGGAGDDTLRGGSGADFLDGGTNTDANLHNSGDWVDYSTSTAGVSVDLYLQDGIATQSGGDAQGDTLTGFENVMGSEHDDSIVGDNADNWLVGLDGNDTMIGDDPSSLNWWETSNDSMWGGAGDDAMFGGAGQDRMWGDSGNDTLIGGLGKDSLYGGDGDDFIVGGNDHQDTLFGGNTIPVDSEAFDNSGDFLSGGAGRDTLFGGGGYHGRETLEGGADGDLLLGSVDGDVLAFYANSPSAIYVDLTRQDGIAAQSGGEAEGDTLLGIHHVAGSGFDDTILGFETDNELKGMGGDDFITGGAGQDSLWGDGGYTSSDSDNDTLEGGAGSDFIHGGGGHDIASYRNSAQGVLVDLDDQNYAYPGIPSPLYTGRGEPGQIGADPTGEEHGDWLWYMDGVWGSEHGDTLLGRDTDWDGVFLMSSKDELRGFGGDDSLVGLGGDDSLYGGDGDDTLVGGLGQDLLHGDSGDDLLVGGPDDSVHGGDGFDVFRLEDHSGLGHALDLSAMVSDGRISGIERIDILGDADDANVLTLRAGDVLAVSDTDTLWVHGDGTEEVSTTDSGWSLVASDVVGSDGFEYNHYTNTVGSSVVHLMVAEDIASQNITG</sequence>
<dbReference type="Pfam" id="PF00353">
    <property type="entry name" value="HemolysinCabind"/>
    <property type="match status" value="12"/>
</dbReference>
<reference evidence="6" key="1">
    <citation type="submission" date="2016-10" db="EMBL/GenBank/DDBJ databases">
        <authorList>
            <person name="Varghese N."/>
            <person name="Submissions S."/>
        </authorList>
    </citation>
    <scope>NUCLEOTIDE SEQUENCE [LARGE SCALE GENOMIC DNA]</scope>
    <source>
        <strain evidence="6">DSM 5918</strain>
    </source>
</reference>
<dbReference type="InterPro" id="IPR041690">
    <property type="entry name" value="Cadherin_5"/>
</dbReference>
<evidence type="ECO:0000256" key="1">
    <source>
        <dbReference type="ARBA" id="ARBA00004613"/>
    </source>
</evidence>
<dbReference type="PANTHER" id="PTHR38340">
    <property type="entry name" value="S-LAYER PROTEIN"/>
    <property type="match status" value="1"/>
</dbReference>
<dbReference type="Gene3D" id="2.150.10.10">
    <property type="entry name" value="Serralysin-like metalloprotease, C-terminal"/>
    <property type="match status" value="9"/>
</dbReference>
<evidence type="ECO:0000313" key="6">
    <source>
        <dbReference type="Proteomes" id="UP000198635"/>
    </source>
</evidence>
<organism evidence="5 6">
    <name type="scientific">Desulfomicrobium apsheronum</name>
    <dbReference type="NCBI Taxonomy" id="52560"/>
    <lineage>
        <taxon>Bacteria</taxon>
        <taxon>Pseudomonadati</taxon>
        <taxon>Thermodesulfobacteriota</taxon>
        <taxon>Desulfovibrionia</taxon>
        <taxon>Desulfovibrionales</taxon>
        <taxon>Desulfomicrobiaceae</taxon>
        <taxon>Desulfomicrobium</taxon>
    </lineage>
</organism>
<dbReference type="EMBL" id="FORX01000025">
    <property type="protein sequence ID" value="SFK44015.1"/>
    <property type="molecule type" value="Genomic_DNA"/>
</dbReference>
<evidence type="ECO:0000256" key="3">
    <source>
        <dbReference type="SAM" id="MobiDB-lite"/>
    </source>
</evidence>
<dbReference type="RefSeq" id="WP_177193254.1">
    <property type="nucleotide sequence ID" value="NZ_FORX01000025.1"/>
</dbReference>
<proteinExistence type="predicted"/>
<dbReference type="Pfam" id="PF17892">
    <property type="entry name" value="Cadherin_5"/>
    <property type="match status" value="1"/>
</dbReference>
<dbReference type="InterPro" id="IPR001343">
    <property type="entry name" value="Hemolysn_Ca-bd"/>
</dbReference>
<dbReference type="Proteomes" id="UP000198635">
    <property type="component" value="Unassembled WGS sequence"/>
</dbReference>
<dbReference type="Pfam" id="PF16184">
    <property type="entry name" value="Cadherin_3"/>
    <property type="match status" value="1"/>
</dbReference>
<dbReference type="SUPFAM" id="SSF51120">
    <property type="entry name" value="beta-Roll"/>
    <property type="match status" value="8"/>
</dbReference>
<protein>
    <submittedName>
        <fullName evidence="5">Hemolysin-type calcium-binding repeat-containing protein</fullName>
    </submittedName>
</protein>
<feature type="non-terminal residue" evidence="5">
    <location>
        <position position="1"/>
    </location>
</feature>
<dbReference type="PANTHER" id="PTHR38340:SF1">
    <property type="entry name" value="S-LAYER PROTEIN"/>
    <property type="match status" value="1"/>
</dbReference>
<comment type="subcellular location">
    <subcellularLocation>
        <location evidence="1">Secreted</location>
    </subcellularLocation>
</comment>
<feature type="region of interest" description="Disordered" evidence="3">
    <location>
        <begin position="1105"/>
        <end position="1124"/>
    </location>
</feature>
<dbReference type="PRINTS" id="PR00313">
    <property type="entry name" value="CABNDNGRPT"/>
</dbReference>
<evidence type="ECO:0000313" key="5">
    <source>
        <dbReference type="EMBL" id="SFK44015.1"/>
    </source>
</evidence>
<dbReference type="InterPro" id="IPR039005">
    <property type="entry name" value="CSPG_rpt"/>
</dbReference>
<name>A0A1I3ZIZ1_9BACT</name>
<dbReference type="InterPro" id="IPR050557">
    <property type="entry name" value="RTX_toxin/Mannuronan_C5-epim"/>
</dbReference>
<evidence type="ECO:0000259" key="4">
    <source>
        <dbReference type="Pfam" id="PF17892"/>
    </source>
</evidence>
<dbReference type="PROSITE" id="PS00330">
    <property type="entry name" value="HEMOLYSIN_CALCIUM"/>
    <property type="match status" value="7"/>
</dbReference>
<gene>
    <name evidence="5" type="ORF">SAMN04488082_1251</name>
</gene>
<dbReference type="InterPro" id="IPR018511">
    <property type="entry name" value="Hemolysin-typ_Ca-bd_CS"/>
</dbReference>
<dbReference type="PROSITE" id="PS51854">
    <property type="entry name" value="CSPG"/>
    <property type="match status" value="1"/>
</dbReference>
<dbReference type="GO" id="GO:0005576">
    <property type="term" value="C:extracellular region"/>
    <property type="evidence" value="ECO:0007669"/>
    <property type="project" value="UniProtKB-SubCell"/>
</dbReference>
<evidence type="ECO:0000256" key="2">
    <source>
        <dbReference type="ARBA" id="ARBA00022525"/>
    </source>
</evidence>
<dbReference type="STRING" id="52560.SAMN04488082_1251"/>
<dbReference type="GO" id="GO:0005509">
    <property type="term" value="F:calcium ion binding"/>
    <property type="evidence" value="ECO:0007669"/>
    <property type="project" value="InterPro"/>
</dbReference>
<keyword evidence="6" id="KW-1185">Reference proteome</keyword>
<feature type="domain" description="Cadherin-like" evidence="4">
    <location>
        <begin position="1"/>
        <end position="65"/>
    </location>
</feature>